<evidence type="ECO:0000313" key="2">
    <source>
        <dbReference type="EMBL" id="CUO85219.1"/>
    </source>
</evidence>
<dbReference type="AlphaFoldDB" id="A0A174IJL2"/>
<organism evidence="2 3">
    <name type="scientific">Fusicatenibacter saccharivorans</name>
    <dbReference type="NCBI Taxonomy" id="1150298"/>
    <lineage>
        <taxon>Bacteria</taxon>
        <taxon>Bacillati</taxon>
        <taxon>Bacillota</taxon>
        <taxon>Clostridia</taxon>
        <taxon>Lachnospirales</taxon>
        <taxon>Lachnospiraceae</taxon>
        <taxon>Fusicatenibacter</taxon>
    </lineage>
</organism>
<feature type="region of interest" description="Disordered" evidence="1">
    <location>
        <begin position="1"/>
        <end position="31"/>
    </location>
</feature>
<accession>A0A174IJL2</accession>
<reference evidence="2 3" key="1">
    <citation type="submission" date="2015-09" db="EMBL/GenBank/DDBJ databases">
        <authorList>
            <consortium name="Pathogen Informatics"/>
        </authorList>
    </citation>
    <scope>NUCLEOTIDE SEQUENCE [LARGE SCALE GENOMIC DNA]</scope>
    <source>
        <strain evidence="2 3">2789STDY5834885</strain>
    </source>
</reference>
<gene>
    <name evidence="2" type="ORF">ERS852498_00632</name>
</gene>
<sequence length="31" mass="3479">MQFSMYEKVISQKEEGEINGSKMDSGTAESH</sequence>
<feature type="compositionally biased region" description="Polar residues" evidence="1">
    <location>
        <begin position="22"/>
        <end position="31"/>
    </location>
</feature>
<proteinExistence type="predicted"/>
<protein>
    <submittedName>
        <fullName evidence="2">Uncharacterized protein</fullName>
    </submittedName>
</protein>
<dbReference type="EMBL" id="CZAL01000003">
    <property type="protein sequence ID" value="CUO85219.1"/>
    <property type="molecule type" value="Genomic_DNA"/>
</dbReference>
<evidence type="ECO:0000313" key="3">
    <source>
        <dbReference type="Proteomes" id="UP000095709"/>
    </source>
</evidence>
<name>A0A174IJL2_9FIRM</name>
<evidence type="ECO:0000256" key="1">
    <source>
        <dbReference type="SAM" id="MobiDB-lite"/>
    </source>
</evidence>
<dbReference type="Proteomes" id="UP000095709">
    <property type="component" value="Unassembled WGS sequence"/>
</dbReference>